<protein>
    <recommendedName>
        <fullName evidence="3">Ty3 transposon capsid-like protein domain-containing protein</fullName>
    </recommendedName>
</protein>
<gene>
    <name evidence="4" type="ORF">E3N88_42456</name>
</gene>
<dbReference type="SUPFAM" id="SSF50630">
    <property type="entry name" value="Acid proteases"/>
    <property type="match status" value="1"/>
</dbReference>
<evidence type="ECO:0000313" key="4">
    <source>
        <dbReference type="EMBL" id="KAD1690211.1"/>
    </source>
</evidence>
<dbReference type="Pfam" id="PF19259">
    <property type="entry name" value="Ty3_capsid"/>
    <property type="match status" value="1"/>
</dbReference>
<evidence type="ECO:0000313" key="5">
    <source>
        <dbReference type="Proteomes" id="UP000326396"/>
    </source>
</evidence>
<dbReference type="AlphaFoldDB" id="A0A5N6LHU4"/>
<organism evidence="4 5">
    <name type="scientific">Mikania micrantha</name>
    <name type="common">bitter vine</name>
    <dbReference type="NCBI Taxonomy" id="192012"/>
    <lineage>
        <taxon>Eukaryota</taxon>
        <taxon>Viridiplantae</taxon>
        <taxon>Streptophyta</taxon>
        <taxon>Embryophyta</taxon>
        <taxon>Tracheophyta</taxon>
        <taxon>Spermatophyta</taxon>
        <taxon>Magnoliopsida</taxon>
        <taxon>eudicotyledons</taxon>
        <taxon>Gunneridae</taxon>
        <taxon>Pentapetalae</taxon>
        <taxon>asterids</taxon>
        <taxon>campanulids</taxon>
        <taxon>Asterales</taxon>
        <taxon>Asteraceae</taxon>
        <taxon>Asteroideae</taxon>
        <taxon>Heliantheae alliance</taxon>
        <taxon>Eupatorieae</taxon>
        <taxon>Mikania</taxon>
    </lineage>
</organism>
<reference evidence="4 5" key="1">
    <citation type="submission" date="2019-05" db="EMBL/GenBank/DDBJ databases">
        <title>Mikania micrantha, genome provides insights into the molecular mechanism of rapid growth.</title>
        <authorList>
            <person name="Liu B."/>
        </authorList>
    </citation>
    <scope>NUCLEOTIDE SEQUENCE [LARGE SCALE GENOMIC DNA]</scope>
    <source>
        <strain evidence="4">NLD-2019</strain>
        <tissue evidence="4">Leaf</tissue>
    </source>
</reference>
<sequence>MIVAIGGTTDRGMTTRNQSIDQRVHEHEQSLLRLESAAGKQANELEAIRTAAAKNAENMVSMKEQLEAQMNQILQSLQSIGNNSHSPHNSDSTHNGFGSSNYNGSNCTRFTKMEFPKFNGENVEGWLYKVEHFFMIDSTPEHLKVRYAIVHLEDMALLWHQSFVQSRGGTIEEMGWVEYKKFITLRFAEVLGQDAMGSLANLKQTGNLKEFCKQFDLALTKVTICDEYAVSIFLRAVKPEIGYPLRLLRPKNLPEAYLLARIQEEAVSNLGSSKYNKGINNGFSSSHMYSSRSNQAAITNKASNLPLLPAPPIKAKPVNARRLSHKEIEEKRANGECFGCTEKYSPGHQCKNKQLFSIELIDVEDDVSQLVDEVSDQGEFKPFISLNVIMGVPSFSTMRIRRSVGTKPLQILIDSGSTHNFLDLDLAIKMHCPMKEVEELNVTVADGNKMPCNRLCENFKWMMQNNWFTADVMLVPLTNYDMILGVQWLQSLNDIVWNFKDLTMKFKVGQQIFELKGIGSNTKSLCSANKMNHLLQGGSSLASIHLFSLQLASSTGFQHETVVGNIQVNAALQVLLDKYADVFAVPEYLPPKRDCDHRVILKDENVSINQRAYRYPAAQKNVLEQLTQELLDSGVIRDSKSTFASPVVLVKKKTWRFCVDYRQLNAATVKNRFPIPLIEELLEELGGATVFSKVDLRAGYHQSVADATDSRLGPYKAILGNIRPPCTQGGVINLSNTRCVQQGNSLWLPVKARNNCELDQRQHNPRHATRTVGECGEELHDDLPIRRLEGHIEEPSPRSLLADPSLDARS</sequence>
<evidence type="ECO:0000259" key="3">
    <source>
        <dbReference type="Pfam" id="PF19259"/>
    </source>
</evidence>
<dbReference type="InterPro" id="IPR045358">
    <property type="entry name" value="Ty3_capsid"/>
</dbReference>
<proteinExistence type="predicted"/>
<dbReference type="OrthoDB" id="1302771at2759"/>
<feature type="domain" description="Ty3 transposon capsid-like protein" evidence="3">
    <location>
        <begin position="133"/>
        <end position="276"/>
    </location>
</feature>
<accession>A0A5N6LHU4</accession>
<dbReference type="Proteomes" id="UP000326396">
    <property type="component" value="Unassembled WGS sequence"/>
</dbReference>
<evidence type="ECO:0000256" key="1">
    <source>
        <dbReference type="SAM" id="Coils"/>
    </source>
</evidence>
<dbReference type="PANTHER" id="PTHR15503">
    <property type="entry name" value="LDOC1 RELATED"/>
    <property type="match status" value="1"/>
</dbReference>
<dbReference type="Gene3D" id="3.10.10.10">
    <property type="entry name" value="HIV Type 1 Reverse Transcriptase, subunit A, domain 1"/>
    <property type="match status" value="1"/>
</dbReference>
<dbReference type="InterPro" id="IPR021109">
    <property type="entry name" value="Peptidase_aspartic_dom_sf"/>
</dbReference>
<dbReference type="PANTHER" id="PTHR15503:SF43">
    <property type="entry name" value="REVERSE TRANSCRIPTASE RNASE H-LIKE DOMAIN-CONTAINING PROTEIN"/>
    <property type="match status" value="1"/>
</dbReference>
<feature type="region of interest" description="Disordered" evidence="2">
    <location>
        <begin position="791"/>
        <end position="810"/>
    </location>
</feature>
<comment type="caution">
    <text evidence="4">The sequence shown here is derived from an EMBL/GenBank/DDBJ whole genome shotgun (WGS) entry which is preliminary data.</text>
</comment>
<evidence type="ECO:0000256" key="2">
    <source>
        <dbReference type="SAM" id="MobiDB-lite"/>
    </source>
</evidence>
<dbReference type="Gene3D" id="3.30.70.270">
    <property type="match status" value="1"/>
</dbReference>
<dbReference type="InterPro" id="IPR043502">
    <property type="entry name" value="DNA/RNA_pol_sf"/>
</dbReference>
<dbReference type="Gene3D" id="2.40.70.10">
    <property type="entry name" value="Acid Proteases"/>
    <property type="match status" value="1"/>
</dbReference>
<dbReference type="SUPFAM" id="SSF56672">
    <property type="entry name" value="DNA/RNA polymerases"/>
    <property type="match status" value="1"/>
</dbReference>
<keyword evidence="1" id="KW-0175">Coiled coil</keyword>
<dbReference type="CDD" id="cd00303">
    <property type="entry name" value="retropepsin_like"/>
    <property type="match status" value="1"/>
</dbReference>
<dbReference type="InterPro" id="IPR043128">
    <property type="entry name" value="Rev_trsase/Diguanyl_cyclase"/>
</dbReference>
<keyword evidence="5" id="KW-1185">Reference proteome</keyword>
<name>A0A5N6LHU4_9ASTR</name>
<dbReference type="InterPro" id="IPR032567">
    <property type="entry name" value="RTL1-rel"/>
</dbReference>
<feature type="coiled-coil region" evidence="1">
    <location>
        <begin position="56"/>
        <end position="83"/>
    </location>
</feature>
<dbReference type="EMBL" id="SZYD01000575">
    <property type="protein sequence ID" value="KAD1690211.1"/>
    <property type="molecule type" value="Genomic_DNA"/>
</dbReference>
<dbReference type="Pfam" id="PF08284">
    <property type="entry name" value="RVP_2"/>
    <property type="match status" value="1"/>
</dbReference>